<evidence type="ECO:0008006" key="5">
    <source>
        <dbReference type="Google" id="ProtNLM"/>
    </source>
</evidence>
<evidence type="ECO:0000256" key="1">
    <source>
        <dbReference type="SAM" id="MobiDB-lite"/>
    </source>
</evidence>
<proteinExistence type="predicted"/>
<evidence type="ECO:0000313" key="3">
    <source>
        <dbReference type="EMBL" id="OUC96060.1"/>
    </source>
</evidence>
<evidence type="ECO:0000313" key="4">
    <source>
        <dbReference type="Proteomes" id="UP000194761"/>
    </source>
</evidence>
<comment type="caution">
    <text evidence="3">The sequence shown here is derived from an EMBL/GenBank/DDBJ whole genome shotgun (WGS) entry which is preliminary data.</text>
</comment>
<keyword evidence="4" id="KW-1185">Reference proteome</keyword>
<feature type="transmembrane region" description="Helical" evidence="2">
    <location>
        <begin position="83"/>
        <end position="104"/>
    </location>
</feature>
<gene>
    <name evidence="3" type="ORF">CA984_16405</name>
</gene>
<name>A0A243RM95_9ACTN</name>
<feature type="transmembrane region" description="Helical" evidence="2">
    <location>
        <begin position="116"/>
        <end position="140"/>
    </location>
</feature>
<sequence>MNARRDWTVIGCVALVALATVTASFTAQSGLGELAGWTTVFHVFGVEVSMSWLLPITVDAYGIAATRIATDKSKYSAEVRGHAFGHALAAVVVSVLGNAMFHLLEAEVIVLGGASWVLVVAVSVVPPIALGGLAHLLGVAARDEVEVPMSEGVTADTLERVEVTVPDFLVNHKEVQSGTADVGSPIGEPIDVPAVPALSPAPMPVLTPAPDELFPVAAARYAAEIAEGQAPAVSRLKRDLKIGQPRAVKIKAYLDSLAEAKPGPVLRGQDVVEDRTSVPAAPSRKISKEEEARNALAFATEFTKDNLPSEADLDAAGLTELGKAVFRKAWNMPVPKQSAEDSEQPWEGPWGDEPTDEELTAGMTPAEVFAGPPIKVLRQQWREREWRNRTAAMNGHSPAST</sequence>
<dbReference type="RefSeq" id="WP_086573105.1">
    <property type="nucleotide sequence ID" value="NZ_NGFP01000066.1"/>
</dbReference>
<accession>A0A243RM95</accession>
<keyword evidence="2" id="KW-0812">Transmembrane</keyword>
<keyword evidence="2" id="KW-0472">Membrane</keyword>
<dbReference type="EMBL" id="NGFP01000066">
    <property type="protein sequence ID" value="OUC96060.1"/>
    <property type="molecule type" value="Genomic_DNA"/>
</dbReference>
<evidence type="ECO:0000256" key="2">
    <source>
        <dbReference type="SAM" id="Phobius"/>
    </source>
</evidence>
<dbReference type="Proteomes" id="UP000194761">
    <property type="component" value="Unassembled WGS sequence"/>
</dbReference>
<keyword evidence="2" id="KW-1133">Transmembrane helix</keyword>
<organism evidence="3 4">
    <name type="scientific">Streptosporangium minutum</name>
    <dbReference type="NCBI Taxonomy" id="569862"/>
    <lineage>
        <taxon>Bacteria</taxon>
        <taxon>Bacillati</taxon>
        <taxon>Actinomycetota</taxon>
        <taxon>Actinomycetes</taxon>
        <taxon>Streptosporangiales</taxon>
        <taxon>Streptosporangiaceae</taxon>
        <taxon>Streptosporangium</taxon>
    </lineage>
</organism>
<feature type="transmembrane region" description="Helical" evidence="2">
    <location>
        <begin position="39"/>
        <end position="62"/>
    </location>
</feature>
<protein>
    <recommendedName>
        <fullName evidence="5">DUF2637 domain-containing protein</fullName>
    </recommendedName>
</protein>
<feature type="region of interest" description="Disordered" evidence="1">
    <location>
        <begin position="334"/>
        <end position="358"/>
    </location>
</feature>
<reference evidence="3 4" key="1">
    <citation type="submission" date="2017-05" db="EMBL/GenBank/DDBJ databases">
        <title>Biotechnological potential of actinobacteria isolated from South African environments.</title>
        <authorList>
            <person name="Le Roes-Hill M."/>
            <person name="Prins A."/>
            <person name="Durrell K.A."/>
        </authorList>
    </citation>
    <scope>NUCLEOTIDE SEQUENCE [LARGE SCALE GENOMIC DNA]</scope>
    <source>
        <strain evidence="3">M26</strain>
    </source>
</reference>
<dbReference type="AlphaFoldDB" id="A0A243RM95"/>